<dbReference type="EMBL" id="JANQDH010000062">
    <property type="protein sequence ID" value="MDH6060692.1"/>
    <property type="molecule type" value="Genomic_DNA"/>
</dbReference>
<feature type="compositionally biased region" description="Polar residues" evidence="1">
    <location>
        <begin position="101"/>
        <end position="112"/>
    </location>
</feature>
<protein>
    <submittedName>
        <fullName evidence="2">Uncharacterized protein</fullName>
    </submittedName>
</protein>
<accession>A0AA43GTI3</accession>
<keyword evidence="3" id="KW-1185">Reference proteome</keyword>
<proteinExistence type="predicted"/>
<name>A0AA43GTI3_9CYAN</name>
<evidence type="ECO:0000313" key="2">
    <source>
        <dbReference type="EMBL" id="MDH6060692.1"/>
    </source>
</evidence>
<organism evidence="2 3">
    <name type="scientific">Chrysosporum bergii ANA360D</name>
    <dbReference type="NCBI Taxonomy" id="617107"/>
    <lineage>
        <taxon>Bacteria</taxon>
        <taxon>Bacillati</taxon>
        <taxon>Cyanobacteriota</taxon>
        <taxon>Cyanophyceae</taxon>
        <taxon>Nostocales</taxon>
        <taxon>Nodulariaceae</taxon>
        <taxon>Chrysosporum</taxon>
    </lineage>
</organism>
<feature type="region of interest" description="Disordered" evidence="1">
    <location>
        <begin position="92"/>
        <end position="118"/>
    </location>
</feature>
<reference evidence="2 3" key="1">
    <citation type="journal article" date="2023" name="J. Phycol.">
        <title>Chrysosporum ovalisporum is synonymous with the true-branching cyanobacterium Umezakia natans (Nostocales/Aphanizomenonaceae).</title>
        <authorList>
            <person name="McGregor G.B."/>
            <person name="Sendall B.C."/>
            <person name="Niiyama Y."/>
            <person name="Tuji A."/>
            <person name="Willis A."/>
        </authorList>
    </citation>
    <scope>NUCLEOTIDE SEQUENCE [LARGE SCALE GENOMIC DNA]</scope>
    <source>
        <strain evidence="2 3">ANA360D</strain>
    </source>
</reference>
<evidence type="ECO:0000256" key="1">
    <source>
        <dbReference type="SAM" id="MobiDB-lite"/>
    </source>
</evidence>
<dbReference type="AlphaFoldDB" id="A0AA43GTI3"/>
<gene>
    <name evidence="2" type="ORF">NWP17_09605</name>
</gene>
<evidence type="ECO:0000313" key="3">
    <source>
        <dbReference type="Proteomes" id="UP001159387"/>
    </source>
</evidence>
<dbReference type="Proteomes" id="UP001159387">
    <property type="component" value="Unassembled WGS sequence"/>
</dbReference>
<dbReference type="RefSeq" id="WP_280654684.1">
    <property type="nucleotide sequence ID" value="NZ_JANQDH010000062.1"/>
</dbReference>
<sequence>MKKPFLSLTKLSLLTWVGVGFASLFIPQVGLAQFNSVDRGTNQNSDPFASPNSGDLNMFDLIHRVNMGNIQWNPTEQKEQIDSAALEFKARQQKAFEEQQNKSNPDSLSNLPPETPLP</sequence>
<comment type="caution">
    <text evidence="2">The sequence shown here is derived from an EMBL/GenBank/DDBJ whole genome shotgun (WGS) entry which is preliminary data.</text>
</comment>